<accession>A0A174CUA7</accession>
<evidence type="ECO:0000313" key="2">
    <source>
        <dbReference type="Proteomes" id="UP000095517"/>
    </source>
</evidence>
<dbReference type="EMBL" id="CYZH01000006">
    <property type="protein sequence ID" value="CUO16783.1"/>
    <property type="molecule type" value="Genomic_DNA"/>
</dbReference>
<organism evidence="1 2">
    <name type="scientific">Bacteroides finegoldii</name>
    <dbReference type="NCBI Taxonomy" id="338188"/>
    <lineage>
        <taxon>Bacteria</taxon>
        <taxon>Pseudomonadati</taxon>
        <taxon>Bacteroidota</taxon>
        <taxon>Bacteroidia</taxon>
        <taxon>Bacteroidales</taxon>
        <taxon>Bacteroidaceae</taxon>
        <taxon>Bacteroides</taxon>
    </lineage>
</organism>
<dbReference type="Proteomes" id="UP000095517">
    <property type="component" value="Unassembled WGS sequence"/>
</dbReference>
<dbReference type="STRING" id="338188.ERS852397_01511"/>
<dbReference type="AlphaFoldDB" id="A0A174CUA7"/>
<evidence type="ECO:0000313" key="1">
    <source>
        <dbReference type="EMBL" id="CUO16783.1"/>
    </source>
</evidence>
<gene>
    <name evidence="1" type="ORF">ERS852397_01511</name>
</gene>
<reference evidence="1 2" key="1">
    <citation type="submission" date="2015-09" db="EMBL/GenBank/DDBJ databases">
        <authorList>
            <consortium name="Pathogen Informatics"/>
        </authorList>
    </citation>
    <scope>NUCLEOTIDE SEQUENCE [LARGE SCALE GENOMIC DNA]</scope>
    <source>
        <strain evidence="1 2">2789STDY5608840</strain>
    </source>
</reference>
<proteinExistence type="predicted"/>
<name>A0A174CUA7_9BACE</name>
<sequence length="40" mass="4480">MKVCKIADSLSDIGNKTVGIFIDDLSQKIKIHNSIMNYIL</sequence>
<protein>
    <submittedName>
        <fullName evidence="1">Uncharacterized protein</fullName>
    </submittedName>
</protein>